<dbReference type="SMART" id="SM00471">
    <property type="entry name" value="HDc"/>
    <property type="match status" value="1"/>
</dbReference>
<feature type="compositionally biased region" description="Polar residues" evidence="8">
    <location>
        <begin position="10"/>
        <end position="28"/>
    </location>
</feature>
<feature type="binding site" evidence="6">
    <location>
        <position position="638"/>
    </location>
    <ligand>
        <name>Zn(2+)</name>
        <dbReference type="ChEBI" id="CHEBI:29105"/>
        <label>1</label>
    </ligand>
</feature>
<feature type="binding site" evidence="5">
    <location>
        <begin position="634"/>
        <end position="638"/>
    </location>
    <ligand>
        <name>AMP</name>
        <dbReference type="ChEBI" id="CHEBI:456215"/>
    </ligand>
</feature>
<dbReference type="SUPFAM" id="SSF109604">
    <property type="entry name" value="HD-domain/PDEase-like"/>
    <property type="match status" value="1"/>
</dbReference>
<dbReference type="EC" id="3.1.4.-" evidence="7"/>
<accession>A0A8U0WB16</accession>
<evidence type="ECO:0000256" key="2">
    <source>
        <dbReference type="ARBA" id="ARBA00022723"/>
    </source>
</evidence>
<feature type="compositionally biased region" description="Acidic residues" evidence="8">
    <location>
        <begin position="29"/>
        <end position="40"/>
    </location>
</feature>
<dbReference type="GO" id="GO:0004114">
    <property type="term" value="F:3',5'-cyclic-nucleotide phosphodiesterase activity"/>
    <property type="evidence" value="ECO:0007669"/>
    <property type="project" value="InterPro"/>
</dbReference>
<dbReference type="InterPro" id="IPR002073">
    <property type="entry name" value="PDEase_catalytic_dom"/>
</dbReference>
<dbReference type="InterPro" id="IPR013706">
    <property type="entry name" value="PDE1_N"/>
</dbReference>
<feature type="compositionally biased region" description="Basic and acidic residues" evidence="8">
    <location>
        <begin position="61"/>
        <end position="103"/>
    </location>
</feature>
<dbReference type="PRINTS" id="PR00387">
    <property type="entry name" value="PDIESTERASE1"/>
</dbReference>
<evidence type="ECO:0000313" key="10">
    <source>
        <dbReference type="Proteomes" id="UP000092443"/>
    </source>
</evidence>
<organism evidence="10 11">
    <name type="scientific">Glossina fuscipes</name>
    <dbReference type="NCBI Taxonomy" id="7396"/>
    <lineage>
        <taxon>Eukaryota</taxon>
        <taxon>Metazoa</taxon>
        <taxon>Ecdysozoa</taxon>
        <taxon>Arthropoda</taxon>
        <taxon>Hexapoda</taxon>
        <taxon>Insecta</taxon>
        <taxon>Pterygota</taxon>
        <taxon>Neoptera</taxon>
        <taxon>Endopterygota</taxon>
        <taxon>Diptera</taxon>
        <taxon>Brachycera</taxon>
        <taxon>Muscomorpha</taxon>
        <taxon>Hippoboscoidea</taxon>
        <taxon>Glossinidae</taxon>
        <taxon>Glossina</taxon>
    </lineage>
</organism>
<feature type="binding site" evidence="5">
    <location>
        <position position="675"/>
    </location>
    <ligand>
        <name>AMP</name>
        <dbReference type="ChEBI" id="CHEBI:456215"/>
    </ligand>
</feature>
<evidence type="ECO:0000256" key="5">
    <source>
        <dbReference type="PIRSR" id="PIRSR623088-2"/>
    </source>
</evidence>
<keyword evidence="2 6" id="KW-0479">Metal-binding</keyword>
<feature type="region of interest" description="Disordered" evidence="8">
    <location>
        <begin position="1"/>
        <end position="111"/>
    </location>
</feature>
<feature type="region of interest" description="Disordered" evidence="8">
    <location>
        <begin position="347"/>
        <end position="388"/>
    </location>
</feature>
<keyword evidence="3 7" id="KW-0378">Hydrolase</keyword>
<evidence type="ECO:0000256" key="7">
    <source>
        <dbReference type="RuleBase" id="RU363067"/>
    </source>
</evidence>
<dbReference type="AlphaFoldDB" id="A0A8U0WB16"/>
<dbReference type="CDD" id="cd00077">
    <property type="entry name" value="HDc"/>
    <property type="match status" value="1"/>
</dbReference>
<dbReference type="PROSITE" id="PS51845">
    <property type="entry name" value="PDEASE_I_2"/>
    <property type="match status" value="1"/>
</dbReference>
<evidence type="ECO:0000256" key="3">
    <source>
        <dbReference type="ARBA" id="ARBA00022801"/>
    </source>
</evidence>
<feature type="region of interest" description="Disordered" evidence="8">
    <location>
        <begin position="471"/>
        <end position="500"/>
    </location>
</feature>
<evidence type="ECO:0000256" key="1">
    <source>
        <dbReference type="ARBA" id="ARBA00022535"/>
    </source>
</evidence>
<gene>
    <name evidence="11" type="primary">LOC119633012</name>
</gene>
<comment type="similarity">
    <text evidence="7">Belongs to the cyclic nucleotide phosphodiesterase family.</text>
</comment>
<dbReference type="RefSeq" id="XP_037882129.1">
    <property type="nucleotide sequence ID" value="XM_038026201.1"/>
</dbReference>
<dbReference type="GO" id="GO:0046872">
    <property type="term" value="F:metal ion binding"/>
    <property type="evidence" value="ECO:0007669"/>
    <property type="project" value="UniProtKB-KW"/>
</dbReference>
<feature type="compositionally biased region" description="Polar residues" evidence="8">
    <location>
        <begin position="351"/>
        <end position="364"/>
    </location>
</feature>
<feature type="binding site" evidence="5">
    <location>
        <position position="782"/>
    </location>
    <ligand>
        <name>AMP</name>
        <dbReference type="ChEBI" id="CHEBI:456215"/>
    </ligand>
</feature>
<dbReference type="Gene3D" id="1.10.1300.10">
    <property type="entry name" value="3'5'-cyclic nucleotide phosphodiesterase, catalytic domain"/>
    <property type="match status" value="1"/>
</dbReference>
<dbReference type="InterPro" id="IPR036971">
    <property type="entry name" value="PDEase_catalytic_dom_sf"/>
</dbReference>
<dbReference type="InterPro" id="IPR023174">
    <property type="entry name" value="PDEase_CS"/>
</dbReference>
<dbReference type="PANTHER" id="PTHR11347">
    <property type="entry name" value="CYCLIC NUCLEOTIDE PHOSPHODIESTERASE"/>
    <property type="match status" value="1"/>
</dbReference>
<name>A0A8U0WB16_9MUSC</name>
<feature type="binding site" evidence="6">
    <location>
        <position position="674"/>
    </location>
    <ligand>
        <name>Zn(2+)</name>
        <dbReference type="ChEBI" id="CHEBI:29105"/>
        <label>1</label>
    </ligand>
</feature>
<dbReference type="Pfam" id="PF08499">
    <property type="entry name" value="PDEase_I_N"/>
    <property type="match status" value="1"/>
</dbReference>
<evidence type="ECO:0000256" key="8">
    <source>
        <dbReference type="SAM" id="MobiDB-lite"/>
    </source>
</evidence>
<proteinExistence type="inferred from homology"/>
<dbReference type="InterPro" id="IPR023088">
    <property type="entry name" value="PDEase"/>
</dbReference>
<evidence type="ECO:0000313" key="11">
    <source>
        <dbReference type="RefSeq" id="XP_037882129.1"/>
    </source>
</evidence>
<dbReference type="Proteomes" id="UP000092443">
    <property type="component" value="Unplaced"/>
</dbReference>
<keyword evidence="10" id="KW-1185">Reference proteome</keyword>
<dbReference type="GO" id="GO:0007165">
    <property type="term" value="P:signal transduction"/>
    <property type="evidence" value="ECO:0007669"/>
    <property type="project" value="InterPro"/>
</dbReference>
<evidence type="ECO:0000256" key="4">
    <source>
        <dbReference type="PIRSR" id="PIRSR623088-1"/>
    </source>
</evidence>
<feature type="domain" description="PDEase" evidence="9">
    <location>
        <begin position="557"/>
        <end position="910"/>
    </location>
</feature>
<dbReference type="Pfam" id="PF00233">
    <property type="entry name" value="PDEase_I"/>
    <property type="match status" value="1"/>
</dbReference>
<evidence type="ECO:0000256" key="6">
    <source>
        <dbReference type="PIRSR" id="PIRSR623088-3"/>
    </source>
</evidence>
<feature type="active site" description="Proton donor" evidence="4">
    <location>
        <position position="634"/>
    </location>
</feature>
<feature type="binding site" evidence="5">
    <location>
        <position position="833"/>
    </location>
    <ligand>
        <name>AMP</name>
        <dbReference type="ChEBI" id="CHEBI:456215"/>
    </ligand>
</feature>
<keyword evidence="1" id="KW-0140">cGMP</keyword>
<feature type="binding site" evidence="6">
    <location>
        <position position="782"/>
    </location>
    <ligand>
        <name>Zn(2+)</name>
        <dbReference type="ChEBI" id="CHEBI:29105"/>
        <label>1</label>
    </ligand>
</feature>
<dbReference type="GeneID" id="119633012"/>
<reference evidence="11" key="1">
    <citation type="submission" date="2025-08" db="UniProtKB">
        <authorList>
            <consortium name="RefSeq"/>
        </authorList>
    </citation>
    <scope>IDENTIFICATION</scope>
    <source>
        <tissue evidence="11">Whole body pupa</tissue>
    </source>
</reference>
<feature type="compositionally biased region" description="Basic and acidic residues" evidence="8">
    <location>
        <begin position="42"/>
        <end position="51"/>
    </location>
</feature>
<dbReference type="InterPro" id="IPR003607">
    <property type="entry name" value="HD/PDEase_dom"/>
</dbReference>
<feature type="region of interest" description="Disordered" evidence="8">
    <location>
        <begin position="152"/>
        <end position="176"/>
    </location>
</feature>
<sequence length="938" mass="104360">MSDAVDEKPQTASGLETANSTLNLIGQNTEDDDDDDDAEYVCETHPRERNRSRTRNATLEPRTKRDHSSDGVMHRGMRASEADAKEFMGNNNERRRDSLHCEDTSPSSHSTFAKSILGRSLRLPCSVGTTTRKCVLTLDGYSYVIVASSPESLAKREDPAVTSGGGGGAGSNLPSIASVGNSTPYTCTEERHSAADNNCIANSTTHTQSTRDGANFDDKTTSPAIVNDGITLEANINAITNSDCSSLNGQVAKHGGLTIVRRSNSRKSFAHNETTHHLISPTTTANEQLVTKSVSVTADNLSGTNKQTAGDSRLIELSVDTTAGAAAAIPLRLHSADSTEKFNREFDEMHPSSSASSTVQFNIPNPSPPLAERSRHSNMPGSSELTKPKIDVTPTEYVPATKVSSVDLSTENLPAVDTPDACDKAAIRLRCMLRLLNSGDISPDILQKNLHYAARVLECVFLDESKNPSSLKAKLKQNSSSSIESEERLADEDDELSEVQPDAVPAEVREWLASTFTRQMATSRRKNDDKPKFRTVAHAIRAGIFVDRMYRRVNTTTLLQFPEDVVKTLKNLDDWSFDIFHLAEATNGQPIKYLAYDLFSRYGLIPKFKIPPATLETFLHRVEEGYCRYRNPYHNNLHAADVTQTTHHMLCQTGLMNWLTDLEIFATILAAIIHDFEHTGTTNNFHVMSGSETALLYNDRAVLENHHISAAFRLLKNEDCNILSRLSREEYREMRSLIIEMVLATDMSCHFQQLKNMRNLLTLNEATVDKPKALSLVLHCCDISHPAKRWNLHHRWTMLLLEEFFRQGDLERELGLPFSPLCDRNNTLVAESQIGFIDFIVDPSMTIMSDMLEHILSTINVSPVEEPSTDTDPLSAFSKRHSARRHKILKPWAIWLAENKKIWKEQAIKDAAARLTDKIEKVETVESENAEDTGKAEQ</sequence>
<feature type="binding site" evidence="6">
    <location>
        <position position="675"/>
    </location>
    <ligand>
        <name>Zn(2+)</name>
        <dbReference type="ChEBI" id="CHEBI:29105"/>
        <label>2</label>
    </ligand>
</feature>
<dbReference type="FunFam" id="1.10.1300.10:FF:000032">
    <property type="entry name" value="Phosphodiesterase"/>
    <property type="match status" value="1"/>
</dbReference>
<evidence type="ECO:0000259" key="9">
    <source>
        <dbReference type="PROSITE" id="PS51845"/>
    </source>
</evidence>
<protein>
    <recommendedName>
        <fullName evidence="7">Phosphodiesterase</fullName>
        <ecNumber evidence="7">3.1.4.-</ecNumber>
    </recommendedName>
</protein>
<comment type="cofactor">
    <cofactor evidence="7">
        <name>a divalent metal cation</name>
        <dbReference type="ChEBI" id="CHEBI:60240"/>
    </cofactor>
    <text evidence="7">Binds 2 divalent metal cations per subunit. Site 1 may preferentially bind zinc ions, while site 2 has a preference for magnesium and/or manganese ions.</text>
</comment>
<dbReference type="PROSITE" id="PS00126">
    <property type="entry name" value="PDEASE_I_1"/>
    <property type="match status" value="1"/>
</dbReference>
<feature type="binding site" evidence="6">
    <location>
        <position position="675"/>
    </location>
    <ligand>
        <name>Zn(2+)</name>
        <dbReference type="ChEBI" id="CHEBI:29105"/>
        <label>1</label>
    </ligand>
</feature>